<reference evidence="3" key="1">
    <citation type="journal article" date="2014" name="Science">
        <title>Ancient hybridizations among the ancestral genomes of bread wheat.</title>
        <authorList>
            <consortium name="International Wheat Genome Sequencing Consortium,"/>
            <person name="Marcussen T."/>
            <person name="Sandve S.R."/>
            <person name="Heier L."/>
            <person name="Spannagl M."/>
            <person name="Pfeifer M."/>
            <person name="Jakobsen K.S."/>
            <person name="Wulff B.B."/>
            <person name="Steuernagel B."/>
            <person name="Mayer K.F."/>
            <person name="Olsen O.A."/>
        </authorList>
    </citation>
    <scope>NUCLEOTIDE SEQUENCE [LARGE SCALE GENOMIC DNA]</scope>
    <source>
        <strain evidence="3">cv. AL8/78</strain>
    </source>
</reference>
<feature type="compositionally biased region" description="Polar residues" evidence="1">
    <location>
        <begin position="126"/>
        <end position="147"/>
    </location>
</feature>
<reference evidence="2" key="3">
    <citation type="journal article" date="2017" name="Nature">
        <title>Genome sequence of the progenitor of the wheat D genome Aegilops tauschii.</title>
        <authorList>
            <person name="Luo M.C."/>
            <person name="Gu Y.Q."/>
            <person name="Puiu D."/>
            <person name="Wang H."/>
            <person name="Twardziok S.O."/>
            <person name="Deal K.R."/>
            <person name="Huo N."/>
            <person name="Zhu T."/>
            <person name="Wang L."/>
            <person name="Wang Y."/>
            <person name="McGuire P.E."/>
            <person name="Liu S."/>
            <person name="Long H."/>
            <person name="Ramasamy R.K."/>
            <person name="Rodriguez J.C."/>
            <person name="Van S.L."/>
            <person name="Yuan L."/>
            <person name="Wang Z."/>
            <person name="Xia Z."/>
            <person name="Xiao L."/>
            <person name="Anderson O.D."/>
            <person name="Ouyang S."/>
            <person name="Liang Y."/>
            <person name="Zimin A.V."/>
            <person name="Pertea G."/>
            <person name="Qi P."/>
            <person name="Bennetzen J.L."/>
            <person name="Dai X."/>
            <person name="Dawson M.W."/>
            <person name="Muller H.G."/>
            <person name="Kugler K."/>
            <person name="Rivarola-Duarte L."/>
            <person name="Spannagl M."/>
            <person name="Mayer K.F.X."/>
            <person name="Lu F.H."/>
            <person name="Bevan M.W."/>
            <person name="Leroy P."/>
            <person name="Li P."/>
            <person name="You F.M."/>
            <person name="Sun Q."/>
            <person name="Liu Z."/>
            <person name="Lyons E."/>
            <person name="Wicker T."/>
            <person name="Salzberg S.L."/>
            <person name="Devos K.M."/>
            <person name="Dvorak J."/>
        </authorList>
    </citation>
    <scope>NUCLEOTIDE SEQUENCE [LARGE SCALE GENOMIC DNA]</scope>
    <source>
        <strain evidence="2">cv. AL8/78</strain>
    </source>
</reference>
<evidence type="ECO:0000256" key="1">
    <source>
        <dbReference type="SAM" id="MobiDB-lite"/>
    </source>
</evidence>
<dbReference type="Gramene" id="AET5Gv20712800.8">
    <property type="protein sequence ID" value="AET5Gv20712800.8"/>
    <property type="gene ID" value="AET5Gv20712800"/>
</dbReference>
<feature type="compositionally biased region" description="Polar residues" evidence="1">
    <location>
        <begin position="192"/>
        <end position="208"/>
    </location>
</feature>
<reference evidence="2" key="5">
    <citation type="journal article" date="2021" name="G3 (Bethesda)">
        <title>Aegilops tauschii genome assembly Aet v5.0 features greater sequence contiguity and improved annotation.</title>
        <authorList>
            <person name="Wang L."/>
            <person name="Zhu T."/>
            <person name="Rodriguez J.C."/>
            <person name="Deal K.R."/>
            <person name="Dubcovsky J."/>
            <person name="McGuire P.E."/>
            <person name="Lux T."/>
            <person name="Spannagl M."/>
            <person name="Mayer K.F.X."/>
            <person name="Baldrich P."/>
            <person name="Meyers B.C."/>
            <person name="Huo N."/>
            <person name="Gu Y.Q."/>
            <person name="Zhou H."/>
            <person name="Devos K.M."/>
            <person name="Bennetzen J.L."/>
            <person name="Unver T."/>
            <person name="Budak H."/>
            <person name="Gulick P.J."/>
            <person name="Galiba G."/>
            <person name="Kalapos B."/>
            <person name="Nelson D.R."/>
            <person name="Li P."/>
            <person name="You F.M."/>
            <person name="Luo M.C."/>
            <person name="Dvorak J."/>
        </authorList>
    </citation>
    <scope>NUCLEOTIDE SEQUENCE [LARGE SCALE GENOMIC DNA]</scope>
    <source>
        <strain evidence="2">cv. AL8/78</strain>
    </source>
</reference>
<dbReference type="Proteomes" id="UP000015105">
    <property type="component" value="Chromosome 5D"/>
</dbReference>
<reference evidence="2" key="4">
    <citation type="submission" date="2019-03" db="UniProtKB">
        <authorList>
            <consortium name="EnsemblPlants"/>
        </authorList>
    </citation>
    <scope>IDENTIFICATION</scope>
</reference>
<keyword evidence="3" id="KW-1185">Reference proteome</keyword>
<protein>
    <submittedName>
        <fullName evidence="2">Uncharacterized protein</fullName>
    </submittedName>
</protein>
<dbReference type="EnsemblPlants" id="AET5Gv20712800.8">
    <property type="protein sequence ID" value="AET5Gv20712800.8"/>
    <property type="gene ID" value="AET5Gv20712800"/>
</dbReference>
<dbReference type="AlphaFoldDB" id="A0A453LCJ7"/>
<accession>A0A453LCJ7</accession>
<evidence type="ECO:0000313" key="3">
    <source>
        <dbReference type="Proteomes" id="UP000015105"/>
    </source>
</evidence>
<sequence length="250" mass="26266">YGDLLSGYQSIHEQLEEHKRLLKLQEEAIEAEKCAKEAIEAEKRAKEALEAETRAKEEEEAAARNRAAEEENERKNHDIEEESGQTTTVTDEEAAGSKGDQMDMDNADVAGELVGPIPPLPDTRVDNNGASVEQSTSNAQSGDSVTVNEGAIDKVDLSKLDGQDNTSCSMDIDAGNQEEGKNVLPAAATSVDVGNTPVSSDQAVSNEGSDAVQAPVSSDQAVSNEGSDAVHAPVSSDEAASNEESGAVPE</sequence>
<evidence type="ECO:0000313" key="2">
    <source>
        <dbReference type="EnsemblPlants" id="AET5Gv20712800.8"/>
    </source>
</evidence>
<organism evidence="2 3">
    <name type="scientific">Aegilops tauschii subsp. strangulata</name>
    <name type="common">Goatgrass</name>
    <dbReference type="NCBI Taxonomy" id="200361"/>
    <lineage>
        <taxon>Eukaryota</taxon>
        <taxon>Viridiplantae</taxon>
        <taxon>Streptophyta</taxon>
        <taxon>Embryophyta</taxon>
        <taxon>Tracheophyta</taxon>
        <taxon>Spermatophyta</taxon>
        <taxon>Magnoliopsida</taxon>
        <taxon>Liliopsida</taxon>
        <taxon>Poales</taxon>
        <taxon>Poaceae</taxon>
        <taxon>BOP clade</taxon>
        <taxon>Pooideae</taxon>
        <taxon>Triticodae</taxon>
        <taxon>Triticeae</taxon>
        <taxon>Triticinae</taxon>
        <taxon>Aegilops</taxon>
    </lineage>
</organism>
<feature type="compositionally biased region" description="Polar residues" evidence="1">
    <location>
        <begin position="215"/>
        <end position="226"/>
    </location>
</feature>
<proteinExistence type="predicted"/>
<feature type="compositionally biased region" description="Basic and acidic residues" evidence="1">
    <location>
        <begin position="151"/>
        <end position="162"/>
    </location>
</feature>
<feature type="region of interest" description="Disordered" evidence="1">
    <location>
        <begin position="42"/>
        <end position="250"/>
    </location>
</feature>
<feature type="compositionally biased region" description="Basic and acidic residues" evidence="1">
    <location>
        <begin position="42"/>
        <end position="78"/>
    </location>
</feature>
<reference evidence="3" key="2">
    <citation type="journal article" date="2017" name="Nat. Plants">
        <title>The Aegilops tauschii genome reveals multiple impacts of transposons.</title>
        <authorList>
            <person name="Zhao G."/>
            <person name="Zou C."/>
            <person name="Li K."/>
            <person name="Wang K."/>
            <person name="Li T."/>
            <person name="Gao L."/>
            <person name="Zhang X."/>
            <person name="Wang H."/>
            <person name="Yang Z."/>
            <person name="Liu X."/>
            <person name="Jiang W."/>
            <person name="Mao L."/>
            <person name="Kong X."/>
            <person name="Jiao Y."/>
            <person name="Jia J."/>
        </authorList>
    </citation>
    <scope>NUCLEOTIDE SEQUENCE [LARGE SCALE GENOMIC DNA]</scope>
    <source>
        <strain evidence="3">cv. AL8/78</strain>
    </source>
</reference>
<name>A0A453LCJ7_AEGTS</name>